<dbReference type="RefSeq" id="XP_007404906.1">
    <property type="nucleotide sequence ID" value="XM_007404844.1"/>
</dbReference>
<gene>
    <name evidence="2" type="ORF">MELLADRAFT_123225</name>
</gene>
<organism evidence="3">
    <name type="scientific">Melampsora larici-populina (strain 98AG31 / pathotype 3-4-7)</name>
    <name type="common">Poplar leaf rust fungus</name>
    <dbReference type="NCBI Taxonomy" id="747676"/>
    <lineage>
        <taxon>Eukaryota</taxon>
        <taxon>Fungi</taxon>
        <taxon>Dikarya</taxon>
        <taxon>Basidiomycota</taxon>
        <taxon>Pucciniomycotina</taxon>
        <taxon>Pucciniomycetes</taxon>
        <taxon>Pucciniales</taxon>
        <taxon>Melampsoraceae</taxon>
        <taxon>Melampsora</taxon>
    </lineage>
</organism>
<dbReference type="InParanoid" id="F4R648"/>
<evidence type="ECO:0000313" key="2">
    <source>
        <dbReference type="EMBL" id="EGG12531.1"/>
    </source>
</evidence>
<dbReference type="AlphaFoldDB" id="F4R648"/>
<proteinExistence type="predicted"/>
<dbReference type="VEuPathDB" id="FungiDB:MELLADRAFT_123225"/>
<dbReference type="HOGENOM" id="CLU_1518190_0_0_1"/>
<protein>
    <submittedName>
        <fullName evidence="2">Secreted protein</fullName>
    </submittedName>
</protein>
<keyword evidence="3" id="KW-1185">Reference proteome</keyword>
<reference evidence="3" key="1">
    <citation type="journal article" date="2011" name="Proc. Natl. Acad. Sci. U.S.A.">
        <title>Obligate biotrophy features unraveled by the genomic analysis of rust fungi.</title>
        <authorList>
            <person name="Duplessis S."/>
            <person name="Cuomo C.A."/>
            <person name="Lin Y.-C."/>
            <person name="Aerts A."/>
            <person name="Tisserant E."/>
            <person name="Veneault-Fourrey C."/>
            <person name="Joly D.L."/>
            <person name="Hacquard S."/>
            <person name="Amselem J."/>
            <person name="Cantarel B.L."/>
            <person name="Chiu R."/>
            <person name="Coutinho P.M."/>
            <person name="Feau N."/>
            <person name="Field M."/>
            <person name="Frey P."/>
            <person name="Gelhaye E."/>
            <person name="Goldberg J."/>
            <person name="Grabherr M.G."/>
            <person name="Kodira C.D."/>
            <person name="Kohler A."/>
            <person name="Kuees U."/>
            <person name="Lindquist E.A."/>
            <person name="Lucas S.M."/>
            <person name="Mago R."/>
            <person name="Mauceli E."/>
            <person name="Morin E."/>
            <person name="Murat C."/>
            <person name="Pangilinan J.L."/>
            <person name="Park R."/>
            <person name="Pearson M."/>
            <person name="Quesneville H."/>
            <person name="Rouhier N."/>
            <person name="Sakthikumar S."/>
            <person name="Salamov A.A."/>
            <person name="Schmutz J."/>
            <person name="Selles B."/>
            <person name="Shapiro H."/>
            <person name="Tanguay P."/>
            <person name="Tuskan G.A."/>
            <person name="Henrissat B."/>
            <person name="Van de Peer Y."/>
            <person name="Rouze P."/>
            <person name="Ellis J.G."/>
            <person name="Dodds P.N."/>
            <person name="Schein J.E."/>
            <person name="Zhong S."/>
            <person name="Hamelin R.C."/>
            <person name="Grigoriev I.V."/>
            <person name="Szabo L.J."/>
            <person name="Martin F."/>
        </authorList>
    </citation>
    <scope>NUCLEOTIDE SEQUENCE [LARGE SCALE GENOMIC DNA]</scope>
    <source>
        <strain evidence="3">98AG31 / pathotype 3-4-7</strain>
    </source>
</reference>
<feature type="chain" id="PRO_5003320626" evidence="1">
    <location>
        <begin position="21"/>
        <end position="185"/>
    </location>
</feature>
<dbReference type="EMBL" id="GL883091">
    <property type="protein sequence ID" value="EGG12531.1"/>
    <property type="molecule type" value="Genomic_DNA"/>
</dbReference>
<sequence>MKSLILMAFILQLFLRLGKTEVVLGLEVSESAPDEPSTLDHLQRRAVKKVTKPHTNTGTTPRSGQNAITCKGESGILQDCFACAEKLAKSHRSCTMFKTCAIVILEAGKNKQSRIEKMSAEELKYRVPQSLDNSCTANPKLKFEEKTFSKTPDSPKRIGVRFFKTPLKSKGVEDCNAAALKMLGL</sequence>
<evidence type="ECO:0000313" key="3">
    <source>
        <dbReference type="Proteomes" id="UP000001072"/>
    </source>
</evidence>
<name>F4R648_MELLP</name>
<keyword evidence="1" id="KW-0732">Signal</keyword>
<feature type="signal peptide" evidence="1">
    <location>
        <begin position="1"/>
        <end position="20"/>
    </location>
</feature>
<dbReference type="Proteomes" id="UP000001072">
    <property type="component" value="Unassembled WGS sequence"/>
</dbReference>
<dbReference type="KEGG" id="mlr:MELLADRAFT_123225"/>
<evidence type="ECO:0000256" key="1">
    <source>
        <dbReference type="SAM" id="SignalP"/>
    </source>
</evidence>
<accession>F4R648</accession>
<dbReference type="GeneID" id="18926289"/>